<evidence type="ECO:0000256" key="1">
    <source>
        <dbReference type="SAM" id="MobiDB-lite"/>
    </source>
</evidence>
<evidence type="ECO:0000313" key="2">
    <source>
        <dbReference type="EMBL" id="GAA1501592.1"/>
    </source>
</evidence>
<dbReference type="EMBL" id="BAAAQD010000001">
    <property type="protein sequence ID" value="GAA1501592.1"/>
    <property type="molecule type" value="Genomic_DNA"/>
</dbReference>
<organism evidence="2 3">
    <name type="scientific">Dactylosporangium maewongense</name>
    <dbReference type="NCBI Taxonomy" id="634393"/>
    <lineage>
        <taxon>Bacteria</taxon>
        <taxon>Bacillati</taxon>
        <taxon>Actinomycetota</taxon>
        <taxon>Actinomycetes</taxon>
        <taxon>Micromonosporales</taxon>
        <taxon>Micromonosporaceae</taxon>
        <taxon>Dactylosporangium</taxon>
    </lineage>
</organism>
<accession>A0ABN1ZNP6</accession>
<dbReference type="Pfam" id="PF05331">
    <property type="entry name" value="DUF742"/>
    <property type="match status" value="1"/>
</dbReference>
<dbReference type="PANTHER" id="PTHR36221">
    <property type="entry name" value="DUF742 DOMAIN-CONTAINING PROTEIN"/>
    <property type="match status" value="1"/>
</dbReference>
<keyword evidence="3" id="KW-1185">Reference proteome</keyword>
<feature type="region of interest" description="Disordered" evidence="1">
    <location>
        <begin position="1"/>
        <end position="31"/>
    </location>
</feature>
<evidence type="ECO:0000313" key="3">
    <source>
        <dbReference type="Proteomes" id="UP001501470"/>
    </source>
</evidence>
<name>A0ABN1ZNP6_9ACTN</name>
<gene>
    <name evidence="2" type="ORF">GCM10009827_011540</name>
</gene>
<sequence length="126" mass="13186">MSGQTDGPGWADDEAGPFVRPYAMTQGRTRPSEGEFDLIAVVVSTQPAASIRGDLPPEQAAILSLCQRPLSVAEVSAHLHLPLGTVRVLLGDLLGAGLILTSGPRPAAQPQRHHLLKAVINGLNAL</sequence>
<dbReference type="Proteomes" id="UP001501470">
    <property type="component" value="Unassembled WGS sequence"/>
</dbReference>
<dbReference type="RefSeq" id="WP_425552122.1">
    <property type="nucleotide sequence ID" value="NZ_BAAAQD010000001.1"/>
</dbReference>
<dbReference type="InterPro" id="IPR007995">
    <property type="entry name" value="DUF742"/>
</dbReference>
<dbReference type="PANTHER" id="PTHR36221:SF1">
    <property type="entry name" value="DUF742 DOMAIN-CONTAINING PROTEIN"/>
    <property type="match status" value="1"/>
</dbReference>
<comment type="caution">
    <text evidence="2">The sequence shown here is derived from an EMBL/GenBank/DDBJ whole genome shotgun (WGS) entry which is preliminary data.</text>
</comment>
<reference evidence="2 3" key="1">
    <citation type="journal article" date="2019" name="Int. J. Syst. Evol. Microbiol.">
        <title>The Global Catalogue of Microorganisms (GCM) 10K type strain sequencing project: providing services to taxonomists for standard genome sequencing and annotation.</title>
        <authorList>
            <consortium name="The Broad Institute Genomics Platform"/>
            <consortium name="The Broad Institute Genome Sequencing Center for Infectious Disease"/>
            <person name="Wu L."/>
            <person name="Ma J."/>
        </authorList>
    </citation>
    <scope>NUCLEOTIDE SEQUENCE [LARGE SCALE GENOMIC DNA]</scope>
    <source>
        <strain evidence="2 3">JCM 15933</strain>
    </source>
</reference>
<proteinExistence type="predicted"/>
<protein>
    <submittedName>
        <fullName evidence="2">DUF742 domain-containing protein</fullName>
    </submittedName>
</protein>